<dbReference type="InterPro" id="IPR027417">
    <property type="entry name" value="P-loop_NTPase"/>
</dbReference>
<dbReference type="SUPFAM" id="SSF52540">
    <property type="entry name" value="P-loop containing nucleoside triphosphate hydrolases"/>
    <property type="match status" value="1"/>
</dbReference>
<reference evidence="1 2" key="1">
    <citation type="journal article" date="2014" name="Nat. Genet.">
        <title>Genome sequence of the hot pepper provides insights into the evolution of pungency in Capsicum species.</title>
        <authorList>
            <person name="Kim S."/>
            <person name="Park M."/>
            <person name="Yeom S.I."/>
            <person name="Kim Y.M."/>
            <person name="Lee J.M."/>
            <person name="Lee H.A."/>
            <person name="Seo E."/>
            <person name="Choi J."/>
            <person name="Cheong K."/>
            <person name="Kim K.T."/>
            <person name="Jung K."/>
            <person name="Lee G.W."/>
            <person name="Oh S.K."/>
            <person name="Bae C."/>
            <person name="Kim S.B."/>
            <person name="Lee H.Y."/>
            <person name="Kim S.Y."/>
            <person name="Kim M.S."/>
            <person name="Kang B.C."/>
            <person name="Jo Y.D."/>
            <person name="Yang H.B."/>
            <person name="Jeong H.J."/>
            <person name="Kang W.H."/>
            <person name="Kwon J.K."/>
            <person name="Shin C."/>
            <person name="Lim J.Y."/>
            <person name="Park J.H."/>
            <person name="Huh J.H."/>
            <person name="Kim J.S."/>
            <person name="Kim B.D."/>
            <person name="Cohen O."/>
            <person name="Paran I."/>
            <person name="Suh M.C."/>
            <person name="Lee S.B."/>
            <person name="Kim Y.K."/>
            <person name="Shin Y."/>
            <person name="Noh S.J."/>
            <person name="Park J."/>
            <person name="Seo Y.S."/>
            <person name="Kwon S.Y."/>
            <person name="Kim H.A."/>
            <person name="Park J.M."/>
            <person name="Kim H.J."/>
            <person name="Choi S.B."/>
            <person name="Bosland P.W."/>
            <person name="Reeves G."/>
            <person name="Jo S.H."/>
            <person name="Lee B.W."/>
            <person name="Cho H.T."/>
            <person name="Choi H.S."/>
            <person name="Lee M.S."/>
            <person name="Yu Y."/>
            <person name="Do Choi Y."/>
            <person name="Park B.S."/>
            <person name="van Deynze A."/>
            <person name="Ashrafi H."/>
            <person name="Hill T."/>
            <person name="Kim W.T."/>
            <person name="Pai H.S."/>
            <person name="Ahn H.K."/>
            <person name="Yeam I."/>
            <person name="Giovannoni J.J."/>
            <person name="Rose J.K."/>
            <person name="Sorensen I."/>
            <person name="Lee S.J."/>
            <person name="Kim R.W."/>
            <person name="Choi I.Y."/>
            <person name="Choi B.S."/>
            <person name="Lim J.S."/>
            <person name="Lee Y.H."/>
            <person name="Choi D."/>
        </authorList>
    </citation>
    <scope>NUCLEOTIDE SEQUENCE [LARGE SCALE GENOMIC DNA]</scope>
    <source>
        <strain evidence="2">cv. CM334</strain>
    </source>
</reference>
<name>A0A2G2YJ42_CAPAN</name>
<gene>
    <name evidence="1" type="ORF">T459_24870</name>
</gene>
<reference evidence="1 2" key="2">
    <citation type="journal article" date="2017" name="Genome Biol.">
        <title>New reference genome sequences of hot pepper reveal the massive evolution of plant disease-resistance genes by retroduplication.</title>
        <authorList>
            <person name="Kim S."/>
            <person name="Park J."/>
            <person name="Yeom S.I."/>
            <person name="Kim Y.M."/>
            <person name="Seo E."/>
            <person name="Kim K.T."/>
            <person name="Kim M.S."/>
            <person name="Lee J.M."/>
            <person name="Cheong K."/>
            <person name="Shin H.S."/>
            <person name="Kim S.B."/>
            <person name="Han K."/>
            <person name="Lee J."/>
            <person name="Park M."/>
            <person name="Lee H.A."/>
            <person name="Lee H.Y."/>
            <person name="Lee Y."/>
            <person name="Oh S."/>
            <person name="Lee J.H."/>
            <person name="Choi E."/>
            <person name="Choi E."/>
            <person name="Lee S.E."/>
            <person name="Jeon J."/>
            <person name="Kim H."/>
            <person name="Choi G."/>
            <person name="Song H."/>
            <person name="Lee J."/>
            <person name="Lee S.C."/>
            <person name="Kwon J.K."/>
            <person name="Lee H.Y."/>
            <person name="Koo N."/>
            <person name="Hong Y."/>
            <person name="Kim R.W."/>
            <person name="Kang W.H."/>
            <person name="Huh J.H."/>
            <person name="Kang B.C."/>
            <person name="Yang T.J."/>
            <person name="Lee Y.H."/>
            <person name="Bennetzen J.L."/>
            <person name="Choi D."/>
        </authorList>
    </citation>
    <scope>NUCLEOTIDE SEQUENCE [LARGE SCALE GENOMIC DNA]</scope>
    <source>
        <strain evidence="2">cv. CM334</strain>
    </source>
</reference>
<protein>
    <recommendedName>
        <fullName evidence="3">NB-ARC domain-containing protein</fullName>
    </recommendedName>
</protein>
<dbReference type="Gene3D" id="3.40.50.300">
    <property type="entry name" value="P-loop containing nucleotide triphosphate hydrolases"/>
    <property type="match status" value="1"/>
</dbReference>
<evidence type="ECO:0008006" key="3">
    <source>
        <dbReference type="Google" id="ProtNLM"/>
    </source>
</evidence>
<sequence length="154" mass="16820">MGSIKCGKMDETFLALTIGLEFEEVSGSSLDNGQTPDIRPSPFSDSINLYDLEKRSPYGYPQSWKVIQEEAVTAGSDSINKYLKKVMNARNDIDALPILDTVESDSEYSLHLQDTVLDLDNDLMTIKSRLVGPPSNLDVISIVGMGGIGKTTLC</sequence>
<proteinExistence type="predicted"/>
<dbReference type="Gramene" id="PHT69766">
    <property type="protein sequence ID" value="PHT69766"/>
    <property type="gene ID" value="T459_24870"/>
</dbReference>
<accession>A0A2G2YJ42</accession>
<dbReference type="AlphaFoldDB" id="A0A2G2YJ42"/>
<keyword evidence="2" id="KW-1185">Reference proteome</keyword>
<dbReference type="EMBL" id="AYRZ02000010">
    <property type="protein sequence ID" value="PHT69766.1"/>
    <property type="molecule type" value="Genomic_DNA"/>
</dbReference>
<dbReference type="Proteomes" id="UP000222542">
    <property type="component" value="Unassembled WGS sequence"/>
</dbReference>
<organism evidence="1 2">
    <name type="scientific">Capsicum annuum</name>
    <name type="common">Capsicum pepper</name>
    <dbReference type="NCBI Taxonomy" id="4072"/>
    <lineage>
        <taxon>Eukaryota</taxon>
        <taxon>Viridiplantae</taxon>
        <taxon>Streptophyta</taxon>
        <taxon>Embryophyta</taxon>
        <taxon>Tracheophyta</taxon>
        <taxon>Spermatophyta</taxon>
        <taxon>Magnoliopsida</taxon>
        <taxon>eudicotyledons</taxon>
        <taxon>Gunneridae</taxon>
        <taxon>Pentapetalae</taxon>
        <taxon>asterids</taxon>
        <taxon>lamiids</taxon>
        <taxon>Solanales</taxon>
        <taxon>Solanaceae</taxon>
        <taxon>Solanoideae</taxon>
        <taxon>Capsiceae</taxon>
        <taxon>Capsicum</taxon>
    </lineage>
</organism>
<comment type="caution">
    <text evidence="1">The sequence shown here is derived from an EMBL/GenBank/DDBJ whole genome shotgun (WGS) entry which is preliminary data.</text>
</comment>
<evidence type="ECO:0000313" key="2">
    <source>
        <dbReference type="Proteomes" id="UP000222542"/>
    </source>
</evidence>
<evidence type="ECO:0000313" key="1">
    <source>
        <dbReference type="EMBL" id="PHT69766.1"/>
    </source>
</evidence>